<gene>
    <name evidence="2" type="ORF">BBW65_01415</name>
</gene>
<protein>
    <recommendedName>
        <fullName evidence="4">Periplasmic protein</fullName>
    </recommendedName>
</protein>
<keyword evidence="3" id="KW-1185">Reference proteome</keyword>
<evidence type="ECO:0000313" key="3">
    <source>
        <dbReference type="Proteomes" id="UP000092884"/>
    </source>
</evidence>
<dbReference type="KEGG" id="het:BBW65_01415"/>
<proteinExistence type="predicted"/>
<dbReference type="Proteomes" id="UP000092884">
    <property type="component" value="Chromosome"/>
</dbReference>
<evidence type="ECO:0000313" key="2">
    <source>
        <dbReference type="EMBL" id="ANV97547.1"/>
    </source>
</evidence>
<evidence type="ECO:0000256" key="1">
    <source>
        <dbReference type="SAM" id="MobiDB-lite"/>
    </source>
</evidence>
<dbReference type="AlphaFoldDB" id="A0A1B1U443"/>
<sequence length="312" mass="35766">MCVFFAFLYASEAPKIHKMRELNHQEIRVLKESQTTQQGSADKKPQKIIRGSTHLQESQGKSPYEGMDNRPKDTTRQIQEEYVQNQSWLYGTSVITTIFLDGSIKRSYGILLRDGIFLTSANMVYSEEIYARASYAMMQDDSSIPFVCVAQLSIKALDLQRGLAILETSAYTDTYCNPRPKSYYHDRLYSKYWIDVFDNVLTPQGVVYSPTISELNSFMSKRTIVENEDLNKLTMLETNDFKGYKYSYGKGFYTRDGKLIGILASDLNGGPKFVQADDIAHFMCELQDKKILQKDYLTPLCANLKEHQHSES</sequence>
<dbReference type="EMBL" id="CP016503">
    <property type="protein sequence ID" value="ANV97547.1"/>
    <property type="molecule type" value="Genomic_DNA"/>
</dbReference>
<evidence type="ECO:0008006" key="4">
    <source>
        <dbReference type="Google" id="ProtNLM"/>
    </source>
</evidence>
<feature type="region of interest" description="Disordered" evidence="1">
    <location>
        <begin position="31"/>
        <end position="73"/>
    </location>
</feature>
<name>A0A1B1U443_9HELI</name>
<dbReference type="OrthoDB" id="5328014at2"/>
<dbReference type="STRING" id="222136.BBW65_01415"/>
<organism evidence="2 3">
    <name type="scientific">Helicobacter enhydrae</name>
    <dbReference type="NCBI Taxonomy" id="222136"/>
    <lineage>
        <taxon>Bacteria</taxon>
        <taxon>Pseudomonadati</taxon>
        <taxon>Campylobacterota</taxon>
        <taxon>Epsilonproteobacteria</taxon>
        <taxon>Campylobacterales</taxon>
        <taxon>Helicobacteraceae</taxon>
        <taxon>Helicobacter</taxon>
    </lineage>
</organism>
<reference evidence="3" key="1">
    <citation type="submission" date="2016-07" db="EMBL/GenBank/DDBJ databases">
        <authorList>
            <person name="Florea S."/>
            <person name="Webb J.S."/>
            <person name="Jaromczyk J."/>
            <person name="Schardl C.L."/>
        </authorList>
    </citation>
    <scope>NUCLEOTIDE SEQUENCE [LARGE SCALE GENOMIC DNA]</scope>
    <source>
        <strain evidence="3">MIT 01-6242</strain>
    </source>
</reference>
<accession>A0A1B1U443</accession>